<feature type="transmembrane region" description="Helical" evidence="2">
    <location>
        <begin position="6"/>
        <end position="26"/>
    </location>
</feature>
<protein>
    <submittedName>
        <fullName evidence="3">Uncharacterized protein</fullName>
    </submittedName>
</protein>
<dbReference type="EMBL" id="CACSIO010000016">
    <property type="protein sequence ID" value="CAA0113278.1"/>
    <property type="molecule type" value="Genomic_DNA"/>
</dbReference>
<keyword evidence="2" id="KW-0472">Membrane</keyword>
<dbReference type="Proteomes" id="UP000441399">
    <property type="component" value="Unassembled WGS sequence"/>
</dbReference>
<organism evidence="3 4">
    <name type="scientific">BD1-7 clade bacterium</name>
    <dbReference type="NCBI Taxonomy" id="2029982"/>
    <lineage>
        <taxon>Bacteria</taxon>
        <taxon>Pseudomonadati</taxon>
        <taxon>Pseudomonadota</taxon>
        <taxon>Gammaproteobacteria</taxon>
        <taxon>Cellvibrionales</taxon>
        <taxon>Spongiibacteraceae</taxon>
        <taxon>BD1-7 clade</taxon>
    </lineage>
</organism>
<accession>A0A5S9Q723</accession>
<evidence type="ECO:0000256" key="2">
    <source>
        <dbReference type="SAM" id="Phobius"/>
    </source>
</evidence>
<sequence length="254" mass="28412">MTRNKIYWMTSIIVLSAVTALVLLNWQRQTLIAHDTNVGFDFLIHKAEAENRNVGDTSAPESKTTTKTSIDTNVAGETTADKTNADTKIPNPIDTKIINNNPASTKAEIAAAKNSERQIIGFRSSIKATDHDKMQERMTEVWADFHNKSEFHAAVKWNKDVEVYAIYEGLNKPESWVTIGYPQPLLDNKPFAGTVSLRTKTRPAKVLDVDGQDIAAVVKAWESISWTPPPRSVTEIYRLNPQGSIMAIQLEVRY</sequence>
<name>A0A5S9Q723_9GAMM</name>
<keyword evidence="2" id="KW-1133">Transmembrane helix</keyword>
<proteinExistence type="predicted"/>
<keyword evidence="4" id="KW-1185">Reference proteome</keyword>
<feature type="region of interest" description="Disordered" evidence="1">
    <location>
        <begin position="53"/>
        <end position="90"/>
    </location>
</feature>
<keyword evidence="2" id="KW-0812">Transmembrane</keyword>
<evidence type="ECO:0000313" key="3">
    <source>
        <dbReference type="EMBL" id="CAA0113278.1"/>
    </source>
</evidence>
<reference evidence="3 4" key="1">
    <citation type="submission" date="2019-11" db="EMBL/GenBank/DDBJ databases">
        <authorList>
            <person name="Holert J."/>
        </authorList>
    </citation>
    <scope>NUCLEOTIDE SEQUENCE [LARGE SCALE GENOMIC DNA]</scope>
    <source>
        <strain evidence="3">SB11_3</strain>
    </source>
</reference>
<dbReference type="AlphaFoldDB" id="A0A5S9Q723"/>
<feature type="compositionally biased region" description="Polar residues" evidence="1">
    <location>
        <begin position="54"/>
        <end position="76"/>
    </location>
</feature>
<gene>
    <name evidence="3" type="ORF">OPDIPICF_04706</name>
</gene>
<evidence type="ECO:0000313" key="4">
    <source>
        <dbReference type="Proteomes" id="UP000441399"/>
    </source>
</evidence>
<evidence type="ECO:0000256" key="1">
    <source>
        <dbReference type="SAM" id="MobiDB-lite"/>
    </source>
</evidence>